<reference evidence="1 2" key="1">
    <citation type="submission" date="2018-04" db="EMBL/GenBank/DDBJ databases">
        <title>The genome of golden apple snail Pomacea canaliculata provides insight into stress tolerance and invasive adaptation.</title>
        <authorList>
            <person name="Liu C."/>
            <person name="Liu B."/>
            <person name="Ren Y."/>
            <person name="Zhang Y."/>
            <person name="Wang H."/>
            <person name="Li S."/>
            <person name="Jiang F."/>
            <person name="Yin L."/>
            <person name="Zhang G."/>
            <person name="Qian W."/>
            <person name="Fan W."/>
        </authorList>
    </citation>
    <scope>NUCLEOTIDE SEQUENCE [LARGE SCALE GENOMIC DNA]</scope>
    <source>
        <strain evidence="1">SZHN2017</strain>
        <tissue evidence="1">Muscle</tissue>
    </source>
</reference>
<gene>
    <name evidence="1" type="ORF">C0Q70_01343</name>
</gene>
<dbReference type="OrthoDB" id="5841748at2759"/>
<sequence length="109" mass="12262">MKRLIDTDFKYHRSVGQVAAEVVRSLADSLIIPFNVSDYAWGLEMNRQTLDTEVGARLQQIVSNYCNVTPWRATQNHEVRRVAGLTDTCITIFSVPCAANMSSCDRRAP</sequence>
<evidence type="ECO:0000313" key="2">
    <source>
        <dbReference type="Proteomes" id="UP000245119"/>
    </source>
</evidence>
<dbReference type="Proteomes" id="UP000245119">
    <property type="component" value="Linkage Group LG1"/>
</dbReference>
<protein>
    <submittedName>
        <fullName evidence="1">Uncharacterized protein</fullName>
    </submittedName>
</protein>
<dbReference type="EMBL" id="PZQS01000001">
    <property type="protein sequence ID" value="PVD38722.1"/>
    <property type="molecule type" value="Genomic_DNA"/>
</dbReference>
<proteinExistence type="predicted"/>
<evidence type="ECO:0000313" key="1">
    <source>
        <dbReference type="EMBL" id="PVD38722.1"/>
    </source>
</evidence>
<accession>A0A2T7PZ77</accession>
<dbReference type="AlphaFoldDB" id="A0A2T7PZ77"/>
<comment type="caution">
    <text evidence="1">The sequence shown here is derived from an EMBL/GenBank/DDBJ whole genome shotgun (WGS) entry which is preliminary data.</text>
</comment>
<name>A0A2T7PZ77_POMCA</name>
<organism evidence="1 2">
    <name type="scientific">Pomacea canaliculata</name>
    <name type="common">Golden apple snail</name>
    <dbReference type="NCBI Taxonomy" id="400727"/>
    <lineage>
        <taxon>Eukaryota</taxon>
        <taxon>Metazoa</taxon>
        <taxon>Spiralia</taxon>
        <taxon>Lophotrochozoa</taxon>
        <taxon>Mollusca</taxon>
        <taxon>Gastropoda</taxon>
        <taxon>Caenogastropoda</taxon>
        <taxon>Architaenioglossa</taxon>
        <taxon>Ampullarioidea</taxon>
        <taxon>Ampullariidae</taxon>
        <taxon>Pomacea</taxon>
    </lineage>
</organism>
<keyword evidence="2" id="KW-1185">Reference proteome</keyword>